<name>A0ABT4QER8_9BACL</name>
<gene>
    <name evidence="1" type="ORF">O9H85_23685</name>
</gene>
<evidence type="ECO:0000313" key="2">
    <source>
        <dbReference type="Proteomes" id="UP001527882"/>
    </source>
</evidence>
<dbReference type="Proteomes" id="UP001527882">
    <property type="component" value="Unassembled WGS sequence"/>
</dbReference>
<protein>
    <recommendedName>
        <fullName evidence="3">Flavodoxin-like domain-containing protein</fullName>
    </recommendedName>
</protein>
<organism evidence="1 2">
    <name type="scientific">Paenibacillus gyeongsangnamensis</name>
    <dbReference type="NCBI Taxonomy" id="3388067"/>
    <lineage>
        <taxon>Bacteria</taxon>
        <taxon>Bacillati</taxon>
        <taxon>Bacillota</taxon>
        <taxon>Bacilli</taxon>
        <taxon>Bacillales</taxon>
        <taxon>Paenibacillaceae</taxon>
        <taxon>Paenibacillus</taxon>
    </lineage>
</organism>
<reference evidence="1 2" key="1">
    <citation type="submission" date="2022-12" db="EMBL/GenBank/DDBJ databases">
        <title>Draft genome sequence of Paenibacillus sp. dW9.</title>
        <authorList>
            <person name="Choi E.-W."/>
            <person name="Kim D.-U."/>
        </authorList>
    </citation>
    <scope>NUCLEOTIDE SEQUENCE [LARGE SCALE GENOMIC DNA]</scope>
    <source>
        <strain evidence="2">dW9</strain>
    </source>
</reference>
<comment type="caution">
    <text evidence="1">The sequence shown here is derived from an EMBL/GenBank/DDBJ whole genome shotgun (WGS) entry which is preliminary data.</text>
</comment>
<proteinExistence type="predicted"/>
<sequence>MKKFAIFVHASESEAGRALHALLYAQELNEAGHEVKVTRT</sequence>
<evidence type="ECO:0000313" key="1">
    <source>
        <dbReference type="EMBL" id="MCZ8515356.1"/>
    </source>
</evidence>
<dbReference type="RefSeq" id="WP_269883887.1">
    <property type="nucleotide sequence ID" value="NZ_JAQAGZ010000017.1"/>
</dbReference>
<evidence type="ECO:0008006" key="3">
    <source>
        <dbReference type="Google" id="ProtNLM"/>
    </source>
</evidence>
<keyword evidence="2" id="KW-1185">Reference proteome</keyword>
<accession>A0ABT4QER8</accession>
<dbReference type="EMBL" id="JAQAGZ010000017">
    <property type="protein sequence ID" value="MCZ8515356.1"/>
    <property type="molecule type" value="Genomic_DNA"/>
</dbReference>